<dbReference type="EMBL" id="JASJUT010000004">
    <property type="protein sequence ID" value="MDK2595649.1"/>
    <property type="molecule type" value="Genomic_DNA"/>
</dbReference>
<evidence type="ECO:0000313" key="3">
    <source>
        <dbReference type="EMBL" id="MDK2595649.1"/>
    </source>
</evidence>
<dbReference type="CDD" id="cd03789">
    <property type="entry name" value="GT9_LPS_heptosyltransferase"/>
    <property type="match status" value="1"/>
</dbReference>
<proteinExistence type="predicted"/>
<dbReference type="Pfam" id="PF01075">
    <property type="entry name" value="Glyco_transf_9"/>
    <property type="match status" value="1"/>
</dbReference>
<organism evidence="3 4">
    <name type="scientific">Pseudoalteromonas obscura</name>
    <dbReference type="NCBI Taxonomy" id="3048491"/>
    <lineage>
        <taxon>Bacteria</taxon>
        <taxon>Pseudomonadati</taxon>
        <taxon>Pseudomonadota</taxon>
        <taxon>Gammaproteobacteria</taxon>
        <taxon>Alteromonadales</taxon>
        <taxon>Pseudoalteromonadaceae</taxon>
        <taxon>Pseudoalteromonas</taxon>
    </lineage>
</organism>
<name>A0ABT7EKU8_9GAMM</name>
<dbReference type="Proteomes" id="UP001231915">
    <property type="component" value="Unassembled WGS sequence"/>
</dbReference>
<keyword evidence="2" id="KW-0808">Transferase</keyword>
<dbReference type="SUPFAM" id="SSF53756">
    <property type="entry name" value="UDP-Glycosyltransferase/glycogen phosphorylase"/>
    <property type="match status" value="1"/>
</dbReference>
<accession>A0ABT7EKU8</accession>
<evidence type="ECO:0000256" key="2">
    <source>
        <dbReference type="ARBA" id="ARBA00022679"/>
    </source>
</evidence>
<evidence type="ECO:0000313" key="4">
    <source>
        <dbReference type="Proteomes" id="UP001231915"/>
    </source>
</evidence>
<dbReference type="InterPro" id="IPR051199">
    <property type="entry name" value="LPS_LOS_Heptosyltrfase"/>
</dbReference>
<dbReference type="Gene3D" id="3.40.50.2000">
    <property type="entry name" value="Glycogen Phosphorylase B"/>
    <property type="match status" value="2"/>
</dbReference>
<reference evidence="3 4" key="1">
    <citation type="submission" date="2023-05" db="EMBL/GenBank/DDBJ databases">
        <title>Pseudoalteromonas ardens sp. nov., Pseudoalteromonas obscura sp. nov., and Pseudoalteromonas umbrosa sp. nov., isolated from the coral Montipora capitata.</title>
        <authorList>
            <person name="Thomas E.M."/>
            <person name="Smith E.M."/>
            <person name="Papke E."/>
            <person name="Shlafstein M.D."/>
            <person name="Oline D.K."/>
            <person name="Videau P."/>
            <person name="Saw J.H."/>
            <person name="Strangman W.K."/>
            <person name="Ushijima B."/>
        </authorList>
    </citation>
    <scope>NUCLEOTIDE SEQUENCE [LARGE SCALE GENOMIC DNA]</scope>
    <source>
        <strain evidence="3 4">P94</strain>
    </source>
</reference>
<evidence type="ECO:0000256" key="1">
    <source>
        <dbReference type="ARBA" id="ARBA00022676"/>
    </source>
</evidence>
<comment type="caution">
    <text evidence="3">The sequence shown here is derived from an EMBL/GenBank/DDBJ whole genome shotgun (WGS) entry which is preliminary data.</text>
</comment>
<gene>
    <name evidence="3" type="ORF">QNM18_11375</name>
</gene>
<keyword evidence="1" id="KW-0328">Glycosyltransferase</keyword>
<sequence>MGSKVIDSSQMGDTILAVLPKFIGDAINTLPALELLKKLYPTKRICVLIRPFMAGLFSRAEHYGLELILDKRYCEKAQYGVFDMIRELKSYNFSMAILFRGSFRDALQIRLSGIKTIVGYAQNARSPLLSHALKLNQCEHYIHRYCKLINDPHGQPFKQFNAPTLQPKKLKSFTFNKRNVALYLGGSVKGARFYPQDLSQELLLRIKEQHDANLYLLGAQSEQADMDSLKCDLERKGVTVINLAGSMSLEELVDTIGMMDVMISIDSGPMHIAAACNIPCIAIIGQGTSPWSIVAPKSDSLIALHHRSMSFSDSQMIRDVNPDKICQALQKAINSSN</sequence>
<dbReference type="RefSeq" id="WP_284137287.1">
    <property type="nucleotide sequence ID" value="NZ_JASJUT010000004.1"/>
</dbReference>
<protein>
    <submittedName>
        <fullName evidence="3">Glycosyltransferase family 9 protein</fullName>
    </submittedName>
</protein>
<dbReference type="InterPro" id="IPR002201">
    <property type="entry name" value="Glyco_trans_9"/>
</dbReference>
<dbReference type="PANTHER" id="PTHR30160">
    <property type="entry name" value="TETRAACYLDISACCHARIDE 4'-KINASE-RELATED"/>
    <property type="match status" value="1"/>
</dbReference>
<keyword evidence="4" id="KW-1185">Reference proteome</keyword>